<dbReference type="InterPro" id="IPR025948">
    <property type="entry name" value="HTH-like_dom"/>
</dbReference>
<reference evidence="2" key="1">
    <citation type="journal article" date="2020" name="Antimicrob. Agents Chemother.">
        <title>A multi-species bunch of VIM-1 carbapenemase producing Enterobacterales linked by a novel, highly conjugative and broad-host range IncA plasmid, menaces the re-emergence of VIM-1.</title>
        <authorList>
            <person name="Arcari G."/>
            <person name="Di Lella F.M."/>
            <person name="Bibbolino G."/>
            <person name="Mengoni F."/>
            <person name="Beccaccioli M."/>
            <person name="Antonelli G."/>
            <person name="Faino L."/>
            <person name="Carattoli A."/>
        </authorList>
    </citation>
    <scope>NUCLEOTIDE SEQUENCE</scope>
    <source>
        <plasmid evidence="2">pIncX1_p1</plasmid>
    </source>
</reference>
<protein>
    <submittedName>
        <fullName evidence="2">Transposase InsD for insertion element IS2</fullName>
    </submittedName>
</protein>
<dbReference type="EMBL" id="MN783746">
    <property type="protein sequence ID" value="QHU23919.1"/>
    <property type="molecule type" value="Genomic_DNA"/>
</dbReference>
<evidence type="ECO:0000259" key="1">
    <source>
        <dbReference type="Pfam" id="PF13276"/>
    </source>
</evidence>
<sequence>MAVADLPTYGYRRVWALLRRESERDGLPVVNAKRVYRIMRTGTVANSRW</sequence>
<name>A0A6D1P0K8_ECOLX</name>
<evidence type="ECO:0000313" key="2">
    <source>
        <dbReference type="EMBL" id="QHU23919.1"/>
    </source>
</evidence>
<accession>A0A6D1P0K8</accession>
<geneLocation type="plasmid" evidence="2">
    <name>pIncX1_p1</name>
</geneLocation>
<dbReference type="Pfam" id="PF13276">
    <property type="entry name" value="HTH_21"/>
    <property type="match status" value="1"/>
</dbReference>
<proteinExistence type="predicted"/>
<dbReference type="AlphaFoldDB" id="A0A6D1P0K8"/>
<keyword evidence="2" id="KW-0614">Plasmid</keyword>
<feature type="domain" description="HTH-like" evidence="1">
    <location>
        <begin position="7"/>
        <end position="40"/>
    </location>
</feature>
<organism evidence="2">
    <name type="scientific">Escherichia coli</name>
    <dbReference type="NCBI Taxonomy" id="562"/>
    <lineage>
        <taxon>Bacteria</taxon>
        <taxon>Pseudomonadati</taxon>
        <taxon>Pseudomonadota</taxon>
        <taxon>Gammaproteobacteria</taxon>
        <taxon>Enterobacterales</taxon>
        <taxon>Enterobacteriaceae</taxon>
        <taxon>Escherichia</taxon>
    </lineage>
</organism>